<dbReference type="SMART" id="SM00239">
    <property type="entry name" value="C2"/>
    <property type="match status" value="2"/>
</dbReference>
<evidence type="ECO:0000256" key="1">
    <source>
        <dbReference type="ARBA" id="ARBA00023018"/>
    </source>
</evidence>
<feature type="region of interest" description="Disordered" evidence="3">
    <location>
        <begin position="784"/>
        <end position="930"/>
    </location>
</feature>
<feature type="domain" description="C2" evidence="4">
    <location>
        <begin position="396"/>
        <end position="521"/>
    </location>
</feature>
<keyword evidence="7" id="KW-1185">Reference proteome</keyword>
<dbReference type="SMART" id="SM00228">
    <property type="entry name" value="PDZ"/>
    <property type="match status" value="1"/>
</dbReference>
<dbReference type="Gene3D" id="2.60.40.150">
    <property type="entry name" value="C2 domain"/>
    <property type="match status" value="2"/>
</dbReference>
<dbReference type="Gene3D" id="2.30.42.10">
    <property type="match status" value="1"/>
</dbReference>
<keyword evidence="1" id="KW-0770">Synapse</keyword>
<dbReference type="EMBL" id="JAWJWF010000004">
    <property type="protein sequence ID" value="KAK6633369.1"/>
    <property type="molecule type" value="Genomic_DNA"/>
</dbReference>
<dbReference type="PANTHER" id="PTHR12157">
    <property type="entry name" value="REGULATING SYNAPTIC MEMBRANE EXOCYTOSIS PROTEIN"/>
    <property type="match status" value="1"/>
</dbReference>
<evidence type="ECO:0000256" key="2">
    <source>
        <dbReference type="ARBA" id="ARBA00034103"/>
    </source>
</evidence>
<sequence>MTFGEYKEPTTNSGVYQSTSQSEFCYTGNRHSTENIFYGEDYEEGIHPLNGERRHSISSEYASEFGFDDRKLETERSMVDRNALKQSWYKTIRNRYQMAGRGIKKDIQFPKTLDNYRTKYSEIKNTIIRSGSKLWEETDKRRLTERRKKTVRFDGGQGLSGSFDAGWMTLGNMDRWDSLRQGSQDSGTKDSGIETSSNFTSSEDSNRDFKHPLSWEVSEDGTHLVGHMILNRLREPMSGSAAILGLKVEGDRLLDSGIRGALIEKVKKGSIADIEGQLRPGDEVIEWNGRILRGATSQEVADVIAESRQDPQVELLVCRPIGPKRQGGSLLWTQGQMHTLSRRPLHVSPTPPQHKDVYETRMRDKPSVRVTSPGSPDIHSSRPSRSKHTSAANANVGGRMQVKLWFDAVALQLAVTLVCAAELTPRSNGEPRNPYAKLFLLPDKSEKSKRRTKTIANTNDPRWNQTFVYCGIRRTDLKLRILEITVWDYVRFGANDFLGEVLLEVNMAPLDEEPTWYHLNTHEELLPSYRRRGEGEMDLDLTPTDHLSPPSTTSRLSDSDASDLEELTRDRRVADGASISSLGSSASPPPEVEMSERRSRRDMSPQGRKRTAIMMSREKQTGHQTHRKNGQLFMSQRSHSAAPTDSPSLHSRSRSKSPRRVGSLSPPENRMYPSHAYVPRFASRSATVTPTGSPKKRHLPQIPSLQHRRALRETTTQDFEERAQYIKQKVAIMQRKHSTGGWDRQYGGLSDSDLPTSDMKMRMRDWLSPDKGFGDSDMESVVSVTSSAFSTQSERPQRLNDFGSSSGVDSGRLTTERRDRSQQRQERTLERGIHGGSRRGQFARSLSNADVPPEEKGDGSLSDTAVGPLHGLERREHGKPSSERGSKVTTPTQFTGMGKKSNSTSQLSATDASSHRKSGSSSSSHRVHRSVEVVPPASLHSLSSGSNSWAPSLKSSEGGQLSDFIDGLGPGQLVGRQVLGAPSLGDIQLSLCYKKGYLEVEVVRARGLQARPGSKVYPAPYVKVYLVSGKKCVAKAKTATARRTLSPWYQQPLAFRENPSGCILQVTVWGDYGRIEGKKVFMGAAQIMLDDLDLSNIVIGWYKLFGTTSLVSGPPSLGLSRRSSLASLDSFKL</sequence>
<name>A0ABR1B1H5_POLSC</name>
<dbReference type="Proteomes" id="UP001359485">
    <property type="component" value="Unassembled WGS sequence"/>
</dbReference>
<feature type="domain" description="C2" evidence="4">
    <location>
        <begin position="983"/>
        <end position="1102"/>
    </location>
</feature>
<accession>A0ABR1B1H5</accession>
<feature type="compositionally biased region" description="Basic and acidic residues" evidence="3">
    <location>
        <begin position="814"/>
        <end position="833"/>
    </location>
</feature>
<protein>
    <recommendedName>
        <fullName evidence="8">Regulating synaptic membrane exocytosis protein 2-like</fullName>
    </recommendedName>
</protein>
<feature type="compositionally biased region" description="Basic and acidic residues" evidence="3">
    <location>
        <begin position="871"/>
        <end position="886"/>
    </location>
</feature>
<comment type="caution">
    <text evidence="6">The sequence shown here is derived from an EMBL/GenBank/DDBJ whole genome shotgun (WGS) entry which is preliminary data.</text>
</comment>
<feature type="compositionally biased region" description="Basic and acidic residues" evidence="3">
    <location>
        <begin position="594"/>
        <end position="603"/>
    </location>
</feature>
<feature type="compositionally biased region" description="Basic and acidic residues" evidence="3">
    <location>
        <begin position="353"/>
        <end position="367"/>
    </location>
</feature>
<feature type="compositionally biased region" description="Polar residues" evidence="3">
    <location>
        <begin position="193"/>
        <end position="203"/>
    </location>
</feature>
<feature type="compositionally biased region" description="Low complexity" evidence="3">
    <location>
        <begin position="784"/>
        <end position="793"/>
    </location>
</feature>
<comment type="subcellular location">
    <subcellularLocation>
        <location evidence="2">Synapse</location>
    </subcellularLocation>
</comment>
<evidence type="ECO:0000259" key="4">
    <source>
        <dbReference type="PROSITE" id="PS50004"/>
    </source>
</evidence>
<feature type="compositionally biased region" description="Polar residues" evidence="3">
    <location>
        <begin position="887"/>
        <end position="912"/>
    </location>
</feature>
<dbReference type="InterPro" id="IPR001478">
    <property type="entry name" value="PDZ"/>
</dbReference>
<evidence type="ECO:0000313" key="7">
    <source>
        <dbReference type="Proteomes" id="UP001359485"/>
    </source>
</evidence>
<dbReference type="Pfam" id="PF00595">
    <property type="entry name" value="PDZ"/>
    <property type="match status" value="1"/>
</dbReference>
<dbReference type="CDD" id="cd04031">
    <property type="entry name" value="C2A_RIM1alpha"/>
    <property type="match status" value="1"/>
</dbReference>
<gene>
    <name evidence="6" type="ORF">RUM44_003971</name>
</gene>
<dbReference type="PROSITE" id="PS50106">
    <property type="entry name" value="PDZ"/>
    <property type="match status" value="1"/>
</dbReference>
<feature type="region of interest" description="Disordered" evidence="3">
    <location>
        <begin position="178"/>
        <end position="208"/>
    </location>
</feature>
<dbReference type="InterPro" id="IPR036034">
    <property type="entry name" value="PDZ_sf"/>
</dbReference>
<feature type="region of interest" description="Disordered" evidence="3">
    <location>
        <begin position="343"/>
        <end position="392"/>
    </location>
</feature>
<dbReference type="SUPFAM" id="SSF50156">
    <property type="entry name" value="PDZ domain-like"/>
    <property type="match status" value="1"/>
</dbReference>
<dbReference type="CDD" id="cd04028">
    <property type="entry name" value="C2B_RIM1alpha"/>
    <property type="match status" value="1"/>
</dbReference>
<feature type="region of interest" description="Disordered" evidence="3">
    <location>
        <begin position="535"/>
        <end position="709"/>
    </location>
</feature>
<evidence type="ECO:0000259" key="5">
    <source>
        <dbReference type="PROSITE" id="PS50106"/>
    </source>
</evidence>
<feature type="domain" description="PDZ" evidence="5">
    <location>
        <begin position="230"/>
        <end position="319"/>
    </location>
</feature>
<dbReference type="SUPFAM" id="SSF49562">
    <property type="entry name" value="C2 domain (Calcium/lipid-binding domain, CaLB)"/>
    <property type="match status" value="2"/>
</dbReference>
<evidence type="ECO:0008006" key="8">
    <source>
        <dbReference type="Google" id="ProtNLM"/>
    </source>
</evidence>
<dbReference type="Pfam" id="PF00168">
    <property type="entry name" value="C2"/>
    <property type="match status" value="2"/>
</dbReference>
<evidence type="ECO:0000313" key="6">
    <source>
        <dbReference type="EMBL" id="KAK6633369.1"/>
    </source>
</evidence>
<reference evidence="6 7" key="1">
    <citation type="submission" date="2023-09" db="EMBL/GenBank/DDBJ databases">
        <title>Genomes of two closely related lineages of the louse Polyplax serrata with different host specificities.</title>
        <authorList>
            <person name="Martinu J."/>
            <person name="Tarabai H."/>
            <person name="Stefka J."/>
            <person name="Hypsa V."/>
        </authorList>
    </citation>
    <scope>NUCLEOTIDE SEQUENCE [LARGE SCALE GENOMIC DNA]</scope>
    <source>
        <strain evidence="6">98ZLc_SE</strain>
    </source>
</reference>
<dbReference type="InterPro" id="IPR035892">
    <property type="entry name" value="C2_domain_sf"/>
</dbReference>
<organism evidence="6 7">
    <name type="scientific">Polyplax serrata</name>
    <name type="common">Common mouse louse</name>
    <dbReference type="NCBI Taxonomy" id="468196"/>
    <lineage>
        <taxon>Eukaryota</taxon>
        <taxon>Metazoa</taxon>
        <taxon>Ecdysozoa</taxon>
        <taxon>Arthropoda</taxon>
        <taxon>Hexapoda</taxon>
        <taxon>Insecta</taxon>
        <taxon>Pterygota</taxon>
        <taxon>Neoptera</taxon>
        <taxon>Paraneoptera</taxon>
        <taxon>Psocodea</taxon>
        <taxon>Troctomorpha</taxon>
        <taxon>Phthiraptera</taxon>
        <taxon>Anoplura</taxon>
        <taxon>Polyplacidae</taxon>
        <taxon>Polyplax</taxon>
    </lineage>
</organism>
<dbReference type="PROSITE" id="PS50004">
    <property type="entry name" value="C2"/>
    <property type="match status" value="2"/>
</dbReference>
<feature type="compositionally biased region" description="Polar residues" evidence="3">
    <location>
        <begin position="632"/>
        <end position="645"/>
    </location>
</feature>
<dbReference type="InterPro" id="IPR039032">
    <property type="entry name" value="Rim-like"/>
</dbReference>
<dbReference type="PANTHER" id="PTHR12157:SF21">
    <property type="entry name" value="RAB3 INTERACTING MOLECULE, ISOFORM F"/>
    <property type="match status" value="1"/>
</dbReference>
<proteinExistence type="predicted"/>
<feature type="compositionally biased region" description="Low complexity" evidence="3">
    <location>
        <begin position="576"/>
        <end position="586"/>
    </location>
</feature>
<dbReference type="InterPro" id="IPR000008">
    <property type="entry name" value="C2_dom"/>
</dbReference>
<evidence type="ECO:0000256" key="3">
    <source>
        <dbReference type="SAM" id="MobiDB-lite"/>
    </source>
</evidence>